<comment type="caution">
    <text evidence="2">The sequence shown here is derived from an EMBL/GenBank/DDBJ whole genome shotgun (WGS) entry which is preliminary data.</text>
</comment>
<feature type="compositionally biased region" description="Polar residues" evidence="1">
    <location>
        <begin position="283"/>
        <end position="294"/>
    </location>
</feature>
<dbReference type="EMBL" id="JAUIZM010000002">
    <property type="protein sequence ID" value="KAK1399491.1"/>
    <property type="molecule type" value="Genomic_DNA"/>
</dbReference>
<gene>
    <name evidence="2" type="ORF">POM88_009354</name>
</gene>
<evidence type="ECO:0000313" key="2">
    <source>
        <dbReference type="EMBL" id="KAK1399491.1"/>
    </source>
</evidence>
<dbReference type="PANTHER" id="PTHR13343">
    <property type="entry name" value="CREG1 PROTEIN"/>
    <property type="match status" value="1"/>
</dbReference>
<dbReference type="Proteomes" id="UP001237642">
    <property type="component" value="Unassembled WGS sequence"/>
</dbReference>
<dbReference type="PANTHER" id="PTHR13343:SF28">
    <property type="entry name" value="PENTATRICOPEPTIDE REPEAT (PPR) SUPERFAMILY PROTEIN"/>
    <property type="match status" value="1"/>
</dbReference>
<feature type="region of interest" description="Disordered" evidence="1">
    <location>
        <begin position="282"/>
        <end position="329"/>
    </location>
</feature>
<proteinExistence type="predicted"/>
<dbReference type="SUPFAM" id="SSF50475">
    <property type="entry name" value="FMN-binding split barrel"/>
    <property type="match status" value="1"/>
</dbReference>
<organism evidence="2 3">
    <name type="scientific">Heracleum sosnowskyi</name>
    <dbReference type="NCBI Taxonomy" id="360622"/>
    <lineage>
        <taxon>Eukaryota</taxon>
        <taxon>Viridiplantae</taxon>
        <taxon>Streptophyta</taxon>
        <taxon>Embryophyta</taxon>
        <taxon>Tracheophyta</taxon>
        <taxon>Spermatophyta</taxon>
        <taxon>Magnoliopsida</taxon>
        <taxon>eudicotyledons</taxon>
        <taxon>Gunneridae</taxon>
        <taxon>Pentapetalae</taxon>
        <taxon>asterids</taxon>
        <taxon>campanulids</taxon>
        <taxon>Apiales</taxon>
        <taxon>Apiaceae</taxon>
        <taxon>Apioideae</taxon>
        <taxon>apioid superclade</taxon>
        <taxon>Tordylieae</taxon>
        <taxon>Tordyliinae</taxon>
        <taxon>Heracleum</taxon>
    </lineage>
</organism>
<protein>
    <submittedName>
        <fullName evidence="2">FMN-binding split barrel</fullName>
    </submittedName>
</protein>
<sequence length="459" mass="51723">MLMIESAMTVRLIAGGFSSSSGRFCHSSSFRNKFRWLRESCCRKRNNCMRKRVEACAEEQVGSFKQNAEEERYYSSEDVEEVIEMEEARLTPEETSRTIVEVNSKAVLLFSGLLNDEVHQDIFLPDMPYVTGENGNIYFYVKNDEDILQNLTAEDTLVQVIIGLDTGEMLSEIESLSQLEIDFADINDDSSDGDDEDDVDENEEDWIESLDDGEDSDESPGDWAKLETMRVSHPIYFAKKLADFVGDDPIDCMDQPPAGLAIQGILRPSFLEEHSFIHKNKSDCASSNNESNQVGKVAEDKQEESGIIYGHSPSLNPSQDKSNWPEELEKGESLENGTSFYKLEIIKIQLISAHEQQTFVEVDDFRRAQPDAIALSAAKIISSLKVGEEKTMNALKYLCWRCKGIQAEEVALIGIDSLGFDLRVCCGTQVQTLRFAFKKRASSDNSAQRQLNDLLFPRI</sequence>
<evidence type="ECO:0000256" key="1">
    <source>
        <dbReference type="SAM" id="MobiDB-lite"/>
    </source>
</evidence>
<feature type="region of interest" description="Disordered" evidence="1">
    <location>
        <begin position="185"/>
        <end position="222"/>
    </location>
</feature>
<feature type="compositionally biased region" description="Polar residues" evidence="1">
    <location>
        <begin position="313"/>
        <end position="322"/>
    </location>
</feature>
<name>A0AAD8JBC1_9APIA</name>
<keyword evidence="3" id="KW-1185">Reference proteome</keyword>
<dbReference type="InterPro" id="IPR037119">
    <property type="entry name" value="Haem_oxidase_HugZ-like_sf"/>
</dbReference>
<accession>A0AAD8JBC1</accession>
<reference evidence="2" key="2">
    <citation type="submission" date="2023-05" db="EMBL/GenBank/DDBJ databases">
        <authorList>
            <person name="Schelkunov M.I."/>
        </authorList>
    </citation>
    <scope>NUCLEOTIDE SEQUENCE</scope>
    <source>
        <strain evidence="2">Hsosn_3</strain>
        <tissue evidence="2">Leaf</tissue>
    </source>
</reference>
<dbReference type="AlphaFoldDB" id="A0AAD8JBC1"/>
<reference evidence="2" key="1">
    <citation type="submission" date="2023-02" db="EMBL/GenBank/DDBJ databases">
        <title>Genome of toxic invasive species Heracleum sosnowskyi carries increased number of genes despite the absence of recent whole-genome duplications.</title>
        <authorList>
            <person name="Schelkunov M."/>
            <person name="Shtratnikova V."/>
            <person name="Makarenko M."/>
            <person name="Klepikova A."/>
            <person name="Omelchenko D."/>
            <person name="Novikova G."/>
            <person name="Obukhova E."/>
            <person name="Bogdanov V."/>
            <person name="Penin A."/>
            <person name="Logacheva M."/>
        </authorList>
    </citation>
    <scope>NUCLEOTIDE SEQUENCE</scope>
    <source>
        <strain evidence="2">Hsosn_3</strain>
        <tissue evidence="2">Leaf</tissue>
    </source>
</reference>
<evidence type="ECO:0000313" key="3">
    <source>
        <dbReference type="Proteomes" id="UP001237642"/>
    </source>
</evidence>
<dbReference type="Gene3D" id="3.20.180.10">
    <property type="entry name" value="PNP-oxidase-like"/>
    <property type="match status" value="1"/>
</dbReference>
<feature type="compositionally biased region" description="Acidic residues" evidence="1">
    <location>
        <begin position="185"/>
        <end position="220"/>
    </location>
</feature>